<sequence length="31" mass="3661">MNCWGMLDWYLRTLASKTRGFCSSLRSSFGW</sequence>
<organism evidence="1">
    <name type="scientific">Rhizophora mucronata</name>
    <name type="common">Asiatic mangrove</name>
    <dbReference type="NCBI Taxonomy" id="61149"/>
    <lineage>
        <taxon>Eukaryota</taxon>
        <taxon>Viridiplantae</taxon>
        <taxon>Streptophyta</taxon>
        <taxon>Embryophyta</taxon>
        <taxon>Tracheophyta</taxon>
        <taxon>Spermatophyta</taxon>
        <taxon>Magnoliopsida</taxon>
        <taxon>eudicotyledons</taxon>
        <taxon>Gunneridae</taxon>
        <taxon>Pentapetalae</taxon>
        <taxon>rosids</taxon>
        <taxon>fabids</taxon>
        <taxon>Malpighiales</taxon>
        <taxon>Rhizophoraceae</taxon>
        <taxon>Rhizophora</taxon>
    </lineage>
</organism>
<dbReference type="EMBL" id="GGEC01085081">
    <property type="protein sequence ID" value="MBX65565.1"/>
    <property type="molecule type" value="Transcribed_RNA"/>
</dbReference>
<proteinExistence type="predicted"/>
<evidence type="ECO:0000313" key="1">
    <source>
        <dbReference type="EMBL" id="MBX65565.1"/>
    </source>
</evidence>
<accession>A0A2P2QF42</accession>
<protein>
    <submittedName>
        <fullName evidence="1">Uncharacterized protein</fullName>
    </submittedName>
</protein>
<name>A0A2P2QF42_RHIMU</name>
<reference evidence="1" key="1">
    <citation type="submission" date="2018-02" db="EMBL/GenBank/DDBJ databases">
        <title>Rhizophora mucronata_Transcriptome.</title>
        <authorList>
            <person name="Meera S.P."/>
            <person name="Sreeshan A."/>
            <person name="Augustine A."/>
        </authorList>
    </citation>
    <scope>NUCLEOTIDE SEQUENCE</scope>
    <source>
        <tissue evidence="1">Leaf</tissue>
    </source>
</reference>
<dbReference type="AlphaFoldDB" id="A0A2P2QF42"/>